<evidence type="ECO:0000313" key="5">
    <source>
        <dbReference type="EMBL" id="CAH1778942.1"/>
    </source>
</evidence>
<dbReference type="AlphaFoldDB" id="A0A8S4NDS8"/>
<reference evidence="5" key="1">
    <citation type="submission" date="2022-03" db="EMBL/GenBank/DDBJ databases">
        <authorList>
            <person name="Martin C."/>
        </authorList>
    </citation>
    <scope>NUCLEOTIDE SEQUENCE</scope>
</reference>
<keyword evidence="1" id="KW-1015">Disulfide bond</keyword>
<dbReference type="InterPro" id="IPR008977">
    <property type="entry name" value="PHM/PNGase_F_dom_sf"/>
</dbReference>
<evidence type="ECO:0000256" key="1">
    <source>
        <dbReference type="ARBA" id="ARBA00023157"/>
    </source>
</evidence>
<proteinExistence type="predicted"/>
<evidence type="ECO:0000259" key="3">
    <source>
        <dbReference type="Pfam" id="PF03712"/>
    </source>
</evidence>
<evidence type="ECO:0000259" key="4">
    <source>
        <dbReference type="Pfam" id="PF24784"/>
    </source>
</evidence>
<keyword evidence="2" id="KW-0732">Signal</keyword>
<dbReference type="Gene3D" id="2.60.120.310">
    <property type="entry name" value="Copper type II, ascorbate-dependent monooxygenase, N-terminal domain"/>
    <property type="match status" value="1"/>
</dbReference>
<name>A0A8S4NDS8_OWEFU</name>
<organism evidence="5 6">
    <name type="scientific">Owenia fusiformis</name>
    <name type="common">Polychaete worm</name>
    <dbReference type="NCBI Taxonomy" id="6347"/>
    <lineage>
        <taxon>Eukaryota</taxon>
        <taxon>Metazoa</taxon>
        <taxon>Spiralia</taxon>
        <taxon>Lophotrochozoa</taxon>
        <taxon>Annelida</taxon>
        <taxon>Polychaeta</taxon>
        <taxon>Sedentaria</taxon>
        <taxon>Canalipalpata</taxon>
        <taxon>Sabellida</taxon>
        <taxon>Oweniida</taxon>
        <taxon>Oweniidae</taxon>
        <taxon>Owenia</taxon>
    </lineage>
</organism>
<evidence type="ECO:0000256" key="2">
    <source>
        <dbReference type="SAM" id="SignalP"/>
    </source>
</evidence>
<feature type="signal peptide" evidence="2">
    <location>
        <begin position="1"/>
        <end position="20"/>
    </location>
</feature>
<comment type="caution">
    <text evidence="5">The sequence shown here is derived from an EMBL/GenBank/DDBJ whole genome shotgun (WGS) entry which is preliminary data.</text>
</comment>
<feature type="domain" description="Copper type II ascorbate-dependent monooxygenase C-terminal" evidence="3">
    <location>
        <begin position="234"/>
        <end position="369"/>
    </location>
</feature>
<accession>A0A8S4NDS8</accession>
<gene>
    <name evidence="5" type="ORF">OFUS_LOCUS5797</name>
</gene>
<evidence type="ECO:0008006" key="7">
    <source>
        <dbReference type="Google" id="ProtNLM"/>
    </source>
</evidence>
<dbReference type="Proteomes" id="UP000749559">
    <property type="component" value="Unassembled WGS sequence"/>
</dbReference>
<dbReference type="PANTHER" id="PTHR10157">
    <property type="entry name" value="DOPAMINE BETA HYDROXYLASE RELATED"/>
    <property type="match status" value="1"/>
</dbReference>
<sequence length="494" mass="55577">MDQLMILIFLTLCVLRPADGYQFFQGQIPNGDKVPHPCKENHIWKGVGHRNSEGGGNRNPFGEDFKANDKKWDNVLCMKDSDNDGMSNGQELGDPSCVWTPGSQANRTIGLSLPGVCEPWNSPKCMGQNQWDFCNGTKFICPALDATGDDVGSMYREAAPCGMRPADKRCSQAIFLWGQGSQGQCENENMGFRIGKTGFSKIVIQHHWNNPELRDDYYDSSGMMMYYTPNLRPYDGGIMIIGQNRMAIPPRVPLYKVTSKISKACTYSITKGVGPLTMVGSVLHMHYLGKSIKLEQYRGGKMITSLGEDKVYNYDSPVMHNFETPIELRERDEGLLTCNYNSMSRNSTTFWGNSTSAEMCYAFVRYYPFNHNMKFIMMQGEDVCAARTLVDTLDGVATLGVVDGCDLDNFIKNEMAEIKNITEMICDVTGFSCNSECFDAKKKLLKTNVCVREKDAIDMTESFLSSTKFEMEPFWRGFRSCDEKIATEENKDDP</sequence>
<feature type="chain" id="PRO_5035926820" description="Temptin" evidence="2">
    <location>
        <begin position="21"/>
        <end position="494"/>
    </location>
</feature>
<dbReference type="SUPFAM" id="SSF49742">
    <property type="entry name" value="PHM/PNGase F"/>
    <property type="match status" value="2"/>
</dbReference>
<dbReference type="GO" id="GO:0004500">
    <property type="term" value="F:dopamine beta-monooxygenase activity"/>
    <property type="evidence" value="ECO:0007669"/>
    <property type="project" value="InterPro"/>
</dbReference>
<dbReference type="GO" id="GO:0005507">
    <property type="term" value="F:copper ion binding"/>
    <property type="evidence" value="ECO:0007669"/>
    <property type="project" value="InterPro"/>
</dbReference>
<dbReference type="InterPro" id="IPR000945">
    <property type="entry name" value="DBH-like"/>
</dbReference>
<dbReference type="OrthoDB" id="129121at2759"/>
<dbReference type="PANTHER" id="PTHR10157:SF23">
    <property type="entry name" value="MOXD1 HOMOLOG 1"/>
    <property type="match status" value="1"/>
</dbReference>
<dbReference type="Pfam" id="PF24784">
    <property type="entry name" value="Temptin_C"/>
    <property type="match status" value="1"/>
</dbReference>
<evidence type="ECO:0000313" key="6">
    <source>
        <dbReference type="Proteomes" id="UP000749559"/>
    </source>
</evidence>
<keyword evidence="6" id="KW-1185">Reference proteome</keyword>
<dbReference type="InterPro" id="IPR014784">
    <property type="entry name" value="Cu2_ascorb_mOase-like_C"/>
</dbReference>
<dbReference type="InterPro" id="IPR024548">
    <property type="entry name" value="Cu2_monoox_C"/>
</dbReference>
<dbReference type="EMBL" id="CAIIXF020000003">
    <property type="protein sequence ID" value="CAH1778942.1"/>
    <property type="molecule type" value="Genomic_DNA"/>
</dbReference>
<dbReference type="InterPro" id="IPR036939">
    <property type="entry name" value="Cu2_ascorb_mOase_N_sf"/>
</dbReference>
<dbReference type="Pfam" id="PF03712">
    <property type="entry name" value="Cu2_monoox_C"/>
    <property type="match status" value="1"/>
</dbReference>
<dbReference type="Gene3D" id="2.60.120.230">
    <property type="match status" value="1"/>
</dbReference>
<protein>
    <recommendedName>
        <fullName evidence="7">Temptin</fullName>
    </recommendedName>
</protein>
<dbReference type="InterPro" id="IPR057626">
    <property type="entry name" value="S-S_Temptin"/>
</dbReference>
<feature type="domain" description="Temptin Cys/Cys disulfide" evidence="4">
    <location>
        <begin position="19"/>
        <end position="115"/>
    </location>
</feature>